<dbReference type="Proteomes" id="UP000257323">
    <property type="component" value="Unassembled WGS sequence"/>
</dbReference>
<dbReference type="InterPro" id="IPR041614">
    <property type="entry name" value="DprA_WH"/>
</dbReference>
<feature type="domain" description="DprA winged helix" evidence="3">
    <location>
        <begin position="302"/>
        <end position="362"/>
    </location>
</feature>
<dbReference type="Gene3D" id="1.10.10.10">
    <property type="entry name" value="Winged helix-like DNA-binding domain superfamily/Winged helix DNA-binding domain"/>
    <property type="match status" value="1"/>
</dbReference>
<dbReference type="EMBL" id="QUAH01000001">
    <property type="protein sequence ID" value="RFT16895.1"/>
    <property type="molecule type" value="Genomic_DNA"/>
</dbReference>
<evidence type="ECO:0000259" key="3">
    <source>
        <dbReference type="Pfam" id="PF17782"/>
    </source>
</evidence>
<dbReference type="NCBIfam" id="TIGR00732">
    <property type="entry name" value="dprA"/>
    <property type="match status" value="1"/>
</dbReference>
<evidence type="ECO:0000256" key="1">
    <source>
        <dbReference type="ARBA" id="ARBA00006525"/>
    </source>
</evidence>
<accession>A0A3E2BQ81</accession>
<feature type="domain" description="Smf/DprA SLOG" evidence="2">
    <location>
        <begin position="82"/>
        <end position="288"/>
    </location>
</feature>
<dbReference type="PANTHER" id="PTHR43022:SF1">
    <property type="entry name" value="PROTEIN SMF"/>
    <property type="match status" value="1"/>
</dbReference>
<reference evidence="4 5" key="1">
    <citation type="submission" date="2018-08" db="EMBL/GenBank/DDBJ databases">
        <title>Genome analysis of the thermophilic bacterium of the candidate phylum Aminicenantes from deep subsurface aquifer revealed its physiology and ecological role.</title>
        <authorList>
            <person name="Kadnikov V.V."/>
            <person name="Mardanov A.V."/>
            <person name="Beletsky A.V."/>
            <person name="Karnachuk O.V."/>
            <person name="Ravin N.V."/>
        </authorList>
    </citation>
    <scope>NUCLEOTIDE SEQUENCE [LARGE SCALE GENOMIC DNA]</scope>
    <source>
        <strain evidence="4">BY38</strain>
    </source>
</reference>
<gene>
    <name evidence="4" type="ORF">OP8BY_0837</name>
</gene>
<dbReference type="InterPro" id="IPR057666">
    <property type="entry name" value="DrpA_SLOG"/>
</dbReference>
<dbReference type="PANTHER" id="PTHR43022">
    <property type="entry name" value="PROTEIN SMF"/>
    <property type="match status" value="1"/>
</dbReference>
<dbReference type="SUPFAM" id="SSF102405">
    <property type="entry name" value="MCP/YpsA-like"/>
    <property type="match status" value="1"/>
</dbReference>
<dbReference type="InterPro" id="IPR036388">
    <property type="entry name" value="WH-like_DNA-bd_sf"/>
</dbReference>
<dbReference type="InterPro" id="IPR003488">
    <property type="entry name" value="DprA"/>
</dbReference>
<evidence type="ECO:0000259" key="2">
    <source>
        <dbReference type="Pfam" id="PF02481"/>
    </source>
</evidence>
<sequence length="368" mass="40244">MTDEKRQLRWLGLNYLVSEGLLSARRAINLMEAEGELLPADEALLQAARLRPAARQKLRSGELQARAEAELEKLTKKEYTLLPFEDARYPRLLREIVEPPPVLYCLGQPDVLNWAAVAVVGSRRPSGYGRVMADRLSEALAACGLVVISGLARGVDTLAHRGALRSGRTVAVLGSGLENIYPRENRMLAEKIAETGAVVSEFPLDSEPLSFHFPLRNRVISGLSLACLVVEASLKSGALITARLAADQGREVLAVPGPVDSELSQGTNLLIKQGAKLVESVEDILLELPPPWKEAALSRLAEKKNSAPELEGREKEVYQALPGTSLIHIDDLSDRIQISVAELLSVLLALEMKDLVVQEAGKFFRRRT</sequence>
<organism evidence="4 5">
    <name type="scientific">Candidatus Saccharicenans subterraneus</name>
    <dbReference type="NCBI Taxonomy" id="2508984"/>
    <lineage>
        <taxon>Bacteria</taxon>
        <taxon>Candidatus Aminicenantota</taxon>
        <taxon>Candidatus Aminicenantia</taxon>
        <taxon>Candidatus Aminicenantales</taxon>
        <taxon>Candidatus Saccharicenantaceae</taxon>
        <taxon>Candidatus Saccharicenans</taxon>
    </lineage>
</organism>
<dbReference type="Pfam" id="PF17782">
    <property type="entry name" value="WHD_DprA"/>
    <property type="match status" value="1"/>
</dbReference>
<proteinExistence type="inferred from homology"/>
<dbReference type="AlphaFoldDB" id="A0A3E2BQ81"/>
<evidence type="ECO:0000313" key="4">
    <source>
        <dbReference type="EMBL" id="RFT16895.1"/>
    </source>
</evidence>
<dbReference type="Pfam" id="PF02481">
    <property type="entry name" value="DNA_processg_A"/>
    <property type="match status" value="1"/>
</dbReference>
<comment type="similarity">
    <text evidence="1">Belongs to the DprA/Smf family.</text>
</comment>
<comment type="caution">
    <text evidence="4">The sequence shown here is derived from an EMBL/GenBank/DDBJ whole genome shotgun (WGS) entry which is preliminary data.</text>
</comment>
<dbReference type="Gene3D" id="3.40.50.450">
    <property type="match status" value="1"/>
</dbReference>
<evidence type="ECO:0000313" key="5">
    <source>
        <dbReference type="Proteomes" id="UP000257323"/>
    </source>
</evidence>
<dbReference type="GO" id="GO:0009294">
    <property type="term" value="P:DNA-mediated transformation"/>
    <property type="evidence" value="ECO:0007669"/>
    <property type="project" value="InterPro"/>
</dbReference>
<name>A0A3E2BQ81_9BACT</name>
<protein>
    <submittedName>
        <fullName evidence="4">Rossmann fold nucleotide-binding protein Smf</fullName>
    </submittedName>
</protein>